<evidence type="ECO:0000313" key="3">
    <source>
        <dbReference type="Proteomes" id="UP001596302"/>
    </source>
</evidence>
<dbReference type="EMBL" id="JBHSQW010000044">
    <property type="protein sequence ID" value="MFC5996723.1"/>
    <property type="molecule type" value="Genomic_DNA"/>
</dbReference>
<evidence type="ECO:0000313" key="2">
    <source>
        <dbReference type="EMBL" id="MFC5996723.1"/>
    </source>
</evidence>
<evidence type="ECO:0000256" key="1">
    <source>
        <dbReference type="SAM" id="MobiDB-lite"/>
    </source>
</evidence>
<sequence length="102" mass="11235">MSDESDPLSLDPFDPANGPPFPVEFQRRYPAAQRARNQRITDRVHARGDAGVYESNTRGILDELAAGEPLELLAGDHYFTQPAGARSELAELLTGWLGQREA</sequence>
<keyword evidence="3" id="KW-1185">Reference proteome</keyword>
<accession>A0ABW1J783</accession>
<protein>
    <recommendedName>
        <fullName evidence="4">Alpha/beta hydrolase</fullName>
    </recommendedName>
</protein>
<name>A0ABW1J783_9PSEU</name>
<evidence type="ECO:0008006" key="4">
    <source>
        <dbReference type="Google" id="ProtNLM"/>
    </source>
</evidence>
<proteinExistence type="predicted"/>
<reference evidence="3" key="1">
    <citation type="journal article" date="2019" name="Int. J. Syst. Evol. Microbiol.">
        <title>The Global Catalogue of Microorganisms (GCM) 10K type strain sequencing project: providing services to taxonomists for standard genome sequencing and annotation.</title>
        <authorList>
            <consortium name="The Broad Institute Genomics Platform"/>
            <consortium name="The Broad Institute Genome Sequencing Center for Infectious Disease"/>
            <person name="Wu L."/>
            <person name="Ma J."/>
        </authorList>
    </citation>
    <scope>NUCLEOTIDE SEQUENCE [LARGE SCALE GENOMIC DNA]</scope>
    <source>
        <strain evidence="3">CCM 8391</strain>
    </source>
</reference>
<feature type="region of interest" description="Disordered" evidence="1">
    <location>
        <begin position="1"/>
        <end position="24"/>
    </location>
</feature>
<organism evidence="2 3">
    <name type="scientific">Pseudonocardia hispaniensis</name>
    <dbReference type="NCBI Taxonomy" id="904933"/>
    <lineage>
        <taxon>Bacteria</taxon>
        <taxon>Bacillati</taxon>
        <taxon>Actinomycetota</taxon>
        <taxon>Actinomycetes</taxon>
        <taxon>Pseudonocardiales</taxon>
        <taxon>Pseudonocardiaceae</taxon>
        <taxon>Pseudonocardia</taxon>
    </lineage>
</organism>
<comment type="caution">
    <text evidence="2">The sequence shown here is derived from an EMBL/GenBank/DDBJ whole genome shotgun (WGS) entry which is preliminary data.</text>
</comment>
<gene>
    <name evidence="2" type="ORF">ACFQE5_21170</name>
</gene>
<dbReference type="Proteomes" id="UP001596302">
    <property type="component" value="Unassembled WGS sequence"/>
</dbReference>
<dbReference type="RefSeq" id="WP_379587532.1">
    <property type="nucleotide sequence ID" value="NZ_JBHSQW010000044.1"/>
</dbReference>